<keyword evidence="1" id="KW-1133">Transmembrane helix</keyword>
<keyword evidence="3" id="KW-0808">Transferase</keyword>
<feature type="transmembrane region" description="Helical" evidence="1">
    <location>
        <begin position="248"/>
        <end position="267"/>
    </location>
</feature>
<dbReference type="InterPro" id="IPR002656">
    <property type="entry name" value="Acyl_transf_3_dom"/>
</dbReference>
<accession>A0A0W0Y3H1</accession>
<evidence type="ECO:0000313" key="3">
    <source>
        <dbReference type="EMBL" id="KTD51531.1"/>
    </source>
</evidence>
<feature type="transmembrane region" description="Helical" evidence="1">
    <location>
        <begin position="161"/>
        <end position="182"/>
    </location>
</feature>
<evidence type="ECO:0000313" key="4">
    <source>
        <dbReference type="Proteomes" id="UP000054618"/>
    </source>
</evidence>
<dbReference type="GO" id="GO:0016747">
    <property type="term" value="F:acyltransferase activity, transferring groups other than amino-acyl groups"/>
    <property type="evidence" value="ECO:0007669"/>
    <property type="project" value="InterPro"/>
</dbReference>
<dbReference type="Proteomes" id="UP000054618">
    <property type="component" value="Unassembled WGS sequence"/>
</dbReference>
<feature type="transmembrane region" description="Helical" evidence="1">
    <location>
        <begin position="222"/>
        <end position="242"/>
    </location>
</feature>
<feature type="domain" description="Acyltransferase 3" evidence="2">
    <location>
        <begin position="10"/>
        <end position="356"/>
    </location>
</feature>
<feature type="transmembrane region" description="Helical" evidence="1">
    <location>
        <begin position="188"/>
        <end position="210"/>
    </location>
</feature>
<dbReference type="EMBL" id="LNYS01000006">
    <property type="protein sequence ID" value="KTD51531.1"/>
    <property type="molecule type" value="Genomic_DNA"/>
</dbReference>
<feature type="transmembrane region" description="Helical" evidence="1">
    <location>
        <begin position="325"/>
        <end position="353"/>
    </location>
</feature>
<feature type="transmembrane region" description="Helical" evidence="1">
    <location>
        <begin position="57"/>
        <end position="88"/>
    </location>
</feature>
<dbReference type="AlphaFoldDB" id="A0A0W0Y3H1"/>
<dbReference type="InterPro" id="IPR050879">
    <property type="entry name" value="Acyltransferase_3"/>
</dbReference>
<dbReference type="PATRIC" id="fig|45073.5.peg.402"/>
<sequence length="386" mass="44395">MEINKNKIWFLQMARVVACLLVVYSHWYGLLTNTNYLVRFLFPNSQPNFPTATITEYLGIFTAAVGLNSFSSVHFGLGLFFILSGYVIPLSLKKTNPFSYLIRRLFRIYPTAIVCMILAAGAMLLAGYCLGSAPFHFLKYKVIISNFLLIRDFINVQFIEYSTWTLEIEMHFYLIFFLFFYYKKEKNPLSFILLAAALVAIYKLSCSFPLTRVWVLRVQQIVSINSAYLSFMFIGTTIYYTLSKQWTYTTGLLTAAVLLILNYISLHTGLQFEASGSKIFINHLYVLPFFLILYASNSRLPYSKTLNGIANFSYPLYLTHGFIGYSLYFICMLFTQSILFSAVFAFSLVLILATLIHRKVENKGIEYSKELVQKIEQRGDKEVVFA</sequence>
<keyword evidence="1" id="KW-0472">Membrane</keyword>
<keyword evidence="1" id="KW-0812">Transmembrane</keyword>
<proteinExistence type="predicted"/>
<organism evidence="3 4">
    <name type="scientific">Legionella quinlivanii</name>
    <dbReference type="NCBI Taxonomy" id="45073"/>
    <lineage>
        <taxon>Bacteria</taxon>
        <taxon>Pseudomonadati</taxon>
        <taxon>Pseudomonadota</taxon>
        <taxon>Gammaproteobacteria</taxon>
        <taxon>Legionellales</taxon>
        <taxon>Legionellaceae</taxon>
        <taxon>Legionella</taxon>
    </lineage>
</organism>
<keyword evidence="4" id="KW-1185">Reference proteome</keyword>
<reference evidence="3 4" key="1">
    <citation type="submission" date="2015-11" db="EMBL/GenBank/DDBJ databases">
        <title>Genomic analysis of 38 Legionella species identifies large and diverse effector repertoires.</title>
        <authorList>
            <person name="Burstein D."/>
            <person name="Amaro F."/>
            <person name="Zusman T."/>
            <person name="Lifshitz Z."/>
            <person name="Cohen O."/>
            <person name="Gilbert J.A."/>
            <person name="Pupko T."/>
            <person name="Shuman H.A."/>
            <person name="Segal G."/>
        </authorList>
    </citation>
    <scope>NUCLEOTIDE SEQUENCE [LARGE SCALE GENOMIC DNA]</scope>
    <source>
        <strain evidence="3 4">CDC#1442-AUS-E</strain>
    </source>
</reference>
<dbReference type="RefSeq" id="WP_083499153.1">
    <property type="nucleotide sequence ID" value="NZ_JAPHPE010000001.1"/>
</dbReference>
<evidence type="ECO:0000259" key="2">
    <source>
        <dbReference type="Pfam" id="PF01757"/>
    </source>
</evidence>
<evidence type="ECO:0000256" key="1">
    <source>
        <dbReference type="SAM" id="Phobius"/>
    </source>
</evidence>
<dbReference type="Pfam" id="PF01757">
    <property type="entry name" value="Acyl_transf_3"/>
    <property type="match status" value="1"/>
</dbReference>
<comment type="caution">
    <text evidence="3">The sequence shown here is derived from an EMBL/GenBank/DDBJ whole genome shotgun (WGS) entry which is preliminary data.</text>
</comment>
<feature type="transmembrane region" description="Helical" evidence="1">
    <location>
        <begin position="108"/>
        <end position="131"/>
    </location>
</feature>
<protein>
    <submittedName>
        <fullName evidence="3">Acyltransferase</fullName>
    </submittedName>
</protein>
<dbReference type="PANTHER" id="PTHR23028">
    <property type="entry name" value="ACETYLTRANSFERASE"/>
    <property type="match status" value="1"/>
</dbReference>
<dbReference type="OrthoDB" id="9767863at2"/>
<keyword evidence="3" id="KW-0012">Acyltransferase</keyword>
<dbReference type="STRING" id="45073.Lqui_0375"/>
<gene>
    <name evidence="3" type="ORF">Lqui_0375</name>
</gene>
<feature type="transmembrane region" description="Helical" evidence="1">
    <location>
        <begin position="279"/>
        <end position="296"/>
    </location>
</feature>
<name>A0A0W0Y3H1_9GAMM</name>